<evidence type="ECO:0000256" key="4">
    <source>
        <dbReference type="ARBA" id="ARBA00022475"/>
    </source>
</evidence>
<keyword evidence="4" id="KW-1003">Cell membrane</keyword>
<evidence type="ECO:0000256" key="5">
    <source>
        <dbReference type="ARBA" id="ARBA00022692"/>
    </source>
</evidence>
<keyword evidence="7 9" id="KW-0472">Membrane</keyword>
<dbReference type="GO" id="GO:0005886">
    <property type="term" value="C:plasma membrane"/>
    <property type="evidence" value="ECO:0007669"/>
    <property type="project" value="UniProtKB-SubCell"/>
</dbReference>
<dbReference type="GO" id="GO:0015250">
    <property type="term" value="F:water channel activity"/>
    <property type="evidence" value="ECO:0007669"/>
    <property type="project" value="TreeGrafter"/>
</dbReference>
<evidence type="ECO:0000256" key="6">
    <source>
        <dbReference type="ARBA" id="ARBA00022989"/>
    </source>
</evidence>
<comment type="caution">
    <text evidence="10">The sequence shown here is derived from an EMBL/GenBank/DDBJ whole genome shotgun (WGS) entry which is preliminary data.</text>
</comment>
<feature type="transmembrane region" description="Helical" evidence="9">
    <location>
        <begin position="47"/>
        <end position="67"/>
    </location>
</feature>
<comment type="similarity">
    <text evidence="2 8">Belongs to the MIP/aquaporin (TC 1.A.8) family.</text>
</comment>
<feature type="transmembrane region" description="Helical" evidence="9">
    <location>
        <begin position="88"/>
        <end position="110"/>
    </location>
</feature>
<dbReference type="InterPro" id="IPR023271">
    <property type="entry name" value="Aquaporin-like"/>
</dbReference>
<protein>
    <submittedName>
        <fullName evidence="10">(diamondback moth) hypothetical protein</fullName>
    </submittedName>
</protein>
<dbReference type="Proteomes" id="UP000653454">
    <property type="component" value="Unassembled WGS sequence"/>
</dbReference>
<dbReference type="InterPro" id="IPR000425">
    <property type="entry name" value="MIP"/>
</dbReference>
<feature type="transmembrane region" description="Helical" evidence="9">
    <location>
        <begin position="201"/>
        <end position="217"/>
    </location>
</feature>
<dbReference type="SUPFAM" id="SSF81338">
    <property type="entry name" value="Aquaporin-like"/>
    <property type="match status" value="1"/>
</dbReference>
<dbReference type="PANTHER" id="PTHR19139:SF199">
    <property type="entry name" value="MIP17260P"/>
    <property type="match status" value="1"/>
</dbReference>
<dbReference type="EMBL" id="CAJHNJ030000004">
    <property type="protein sequence ID" value="CAG9097117.1"/>
    <property type="molecule type" value="Genomic_DNA"/>
</dbReference>
<evidence type="ECO:0000256" key="8">
    <source>
        <dbReference type="RuleBase" id="RU000477"/>
    </source>
</evidence>
<keyword evidence="5 8" id="KW-0812">Transmembrane</keyword>
<evidence type="ECO:0000313" key="11">
    <source>
        <dbReference type="Proteomes" id="UP000653454"/>
    </source>
</evidence>
<reference evidence="10" key="1">
    <citation type="submission" date="2020-11" db="EMBL/GenBank/DDBJ databases">
        <authorList>
            <person name="Whiteford S."/>
        </authorList>
    </citation>
    <scope>NUCLEOTIDE SEQUENCE</scope>
</reference>
<dbReference type="InterPro" id="IPR034294">
    <property type="entry name" value="Aquaporin_transptr"/>
</dbReference>
<dbReference type="PANTHER" id="PTHR19139">
    <property type="entry name" value="AQUAPORIN TRANSPORTER"/>
    <property type="match status" value="1"/>
</dbReference>
<dbReference type="PRINTS" id="PR00783">
    <property type="entry name" value="MINTRINSICP"/>
</dbReference>
<keyword evidence="3 8" id="KW-0813">Transport</keyword>
<keyword evidence="11" id="KW-1185">Reference proteome</keyword>
<evidence type="ECO:0000256" key="3">
    <source>
        <dbReference type="ARBA" id="ARBA00022448"/>
    </source>
</evidence>
<evidence type="ECO:0000256" key="7">
    <source>
        <dbReference type="ARBA" id="ARBA00023136"/>
    </source>
</evidence>
<comment type="subcellular location">
    <subcellularLocation>
        <location evidence="1">Cell membrane</location>
        <topology evidence="1">Multi-pass membrane protein</topology>
    </subcellularLocation>
</comment>
<evidence type="ECO:0000256" key="9">
    <source>
        <dbReference type="SAM" id="Phobius"/>
    </source>
</evidence>
<proteinExistence type="inferred from homology"/>
<dbReference type="Gene3D" id="1.20.1080.10">
    <property type="entry name" value="Glycerol uptake facilitator protein"/>
    <property type="match status" value="1"/>
</dbReference>
<feature type="transmembrane region" description="Helical" evidence="9">
    <location>
        <begin position="122"/>
        <end position="149"/>
    </location>
</feature>
<organism evidence="10 11">
    <name type="scientific">Plutella xylostella</name>
    <name type="common">Diamondback moth</name>
    <name type="synonym">Plutella maculipennis</name>
    <dbReference type="NCBI Taxonomy" id="51655"/>
    <lineage>
        <taxon>Eukaryota</taxon>
        <taxon>Metazoa</taxon>
        <taxon>Ecdysozoa</taxon>
        <taxon>Arthropoda</taxon>
        <taxon>Hexapoda</taxon>
        <taxon>Insecta</taxon>
        <taxon>Pterygota</taxon>
        <taxon>Neoptera</taxon>
        <taxon>Endopterygota</taxon>
        <taxon>Lepidoptera</taxon>
        <taxon>Glossata</taxon>
        <taxon>Ditrysia</taxon>
        <taxon>Yponomeutoidea</taxon>
        <taxon>Plutellidae</taxon>
        <taxon>Plutella</taxon>
    </lineage>
</organism>
<dbReference type="PROSITE" id="PS00221">
    <property type="entry name" value="MIP"/>
    <property type="match status" value="1"/>
</dbReference>
<keyword evidence="6 9" id="KW-1133">Transmembrane helix</keyword>
<dbReference type="Pfam" id="PF00230">
    <property type="entry name" value="MIP"/>
    <property type="match status" value="1"/>
</dbReference>
<dbReference type="InterPro" id="IPR022357">
    <property type="entry name" value="MIP_CS"/>
</dbReference>
<evidence type="ECO:0000256" key="2">
    <source>
        <dbReference type="ARBA" id="ARBA00006175"/>
    </source>
</evidence>
<sequence>MPQHGAVSMLAGAWRALAAEVVGTALLVALGCSSLLAAPPVPLTHPALAFGGAVTLLATVLAPISGAHLNPAVSLAAVLSGNLAPVKAVLYVVAQCVGAFLGTVMLHGAAGGAAAAACTAPAVGAAAAAAVEATLTGSLCLLLCGLWAAHDEGKPDHSGPLKVGLAIAGLVYSGGALTGASLNPARSLGPALLYSCWGSHWVYWVGPLLGAALAAGLHRAVSPSAPRAAVPAPEALPLNDKLEP</sequence>
<feature type="transmembrane region" description="Helical" evidence="9">
    <location>
        <begin position="161"/>
        <end position="181"/>
    </location>
</feature>
<dbReference type="AlphaFoldDB" id="A0A8S4DDX8"/>
<accession>A0A8S4DDX8</accession>
<name>A0A8S4DDX8_PLUXY</name>
<gene>
    <name evidence="10" type="ORF">PLXY2_LOCUS1858</name>
</gene>
<evidence type="ECO:0000256" key="1">
    <source>
        <dbReference type="ARBA" id="ARBA00004651"/>
    </source>
</evidence>
<evidence type="ECO:0000313" key="10">
    <source>
        <dbReference type="EMBL" id="CAG9097117.1"/>
    </source>
</evidence>